<evidence type="ECO:0000256" key="4">
    <source>
        <dbReference type="ARBA" id="ARBA00022807"/>
    </source>
</evidence>
<feature type="signal peptide" evidence="7">
    <location>
        <begin position="1"/>
        <end position="19"/>
    </location>
</feature>
<comment type="caution">
    <text evidence="10">The sequence shown here is derived from an EMBL/GenBank/DDBJ whole genome shotgun (WGS) entry which is preliminary data.</text>
</comment>
<dbReference type="EMBL" id="JAWJWF010000001">
    <property type="protein sequence ID" value="KAK6640304.1"/>
    <property type="molecule type" value="Genomic_DNA"/>
</dbReference>
<dbReference type="Gene3D" id="3.90.70.10">
    <property type="entry name" value="Cysteine proteinases"/>
    <property type="match status" value="1"/>
</dbReference>
<dbReference type="Proteomes" id="UP001359485">
    <property type="component" value="Unassembled WGS sequence"/>
</dbReference>
<evidence type="ECO:0000256" key="5">
    <source>
        <dbReference type="ARBA" id="ARBA00023145"/>
    </source>
</evidence>
<keyword evidence="2" id="KW-0645">Protease</keyword>
<comment type="similarity">
    <text evidence="1">Belongs to the peptidase C1 family.</text>
</comment>
<sequence length="339" mass="38809">MNMLMIWMLPIYFAGCVTSSSISKPDELHIIGSKKLTLSFDEFIKKFNKVYKDEAEYTRRFKIFRDNMRKVEKFTKEEKGTATYSITKFSDMEDKEYGRLLGYKKSPSKAQIARIEDIDVTDVPEEWDWRKKNAVTAVEDQLYCGSCWAFSAVGTVESQWAINKGQLIELSKQQLLDCDKLGNNCEGGNIYQAYEDIIGMGGLEAEKDYPYLGVKSTCNINDKRIKATISSYHNLTQDEQKIAAWVYRRGPVSIVLNDEALRYYQQGIIRPTPDNCSPDLLNHATLIVGFGVETEGEEKIPYWIVKNSWGIDWGEQGYFRIYRGDNSCGMAEYVSTAIV</sequence>
<dbReference type="InterPro" id="IPR013128">
    <property type="entry name" value="Peptidase_C1A"/>
</dbReference>
<evidence type="ECO:0000313" key="10">
    <source>
        <dbReference type="EMBL" id="KAK6640304.1"/>
    </source>
</evidence>
<dbReference type="InterPro" id="IPR013201">
    <property type="entry name" value="Prot_inhib_I29"/>
</dbReference>
<feature type="domain" description="Peptidase C1A papain C-terminal" evidence="8">
    <location>
        <begin position="123"/>
        <end position="338"/>
    </location>
</feature>
<proteinExistence type="inferred from homology"/>
<keyword evidence="5" id="KW-0865">Zymogen</keyword>
<keyword evidence="7" id="KW-0732">Signal</keyword>
<name>A0ABR1BDY6_POLSC</name>
<dbReference type="InterPro" id="IPR000668">
    <property type="entry name" value="Peptidase_C1A_C"/>
</dbReference>
<evidence type="ECO:0000256" key="6">
    <source>
        <dbReference type="ARBA" id="ARBA00023157"/>
    </source>
</evidence>
<evidence type="ECO:0000256" key="1">
    <source>
        <dbReference type="ARBA" id="ARBA00008455"/>
    </source>
</evidence>
<keyword evidence="4" id="KW-0788">Thiol protease</keyword>
<dbReference type="SMART" id="SM00645">
    <property type="entry name" value="Pept_C1"/>
    <property type="match status" value="1"/>
</dbReference>
<reference evidence="10 11" key="1">
    <citation type="submission" date="2023-09" db="EMBL/GenBank/DDBJ databases">
        <title>Genomes of two closely related lineages of the louse Polyplax serrata with different host specificities.</title>
        <authorList>
            <person name="Martinu J."/>
            <person name="Tarabai H."/>
            <person name="Stefka J."/>
            <person name="Hypsa V."/>
        </authorList>
    </citation>
    <scope>NUCLEOTIDE SEQUENCE [LARGE SCALE GENOMIC DNA]</scope>
    <source>
        <strain evidence="10">98ZLc_SE</strain>
    </source>
</reference>
<gene>
    <name evidence="10" type="ORF">RUM44_011990</name>
</gene>
<dbReference type="SMART" id="SM00848">
    <property type="entry name" value="Inhibitor_I29"/>
    <property type="match status" value="1"/>
</dbReference>
<dbReference type="InterPro" id="IPR039417">
    <property type="entry name" value="Peptidase_C1A_papain-like"/>
</dbReference>
<evidence type="ECO:0000259" key="9">
    <source>
        <dbReference type="SMART" id="SM00848"/>
    </source>
</evidence>
<keyword evidence="6" id="KW-1015">Disulfide bond</keyword>
<dbReference type="SUPFAM" id="SSF54001">
    <property type="entry name" value="Cysteine proteinases"/>
    <property type="match status" value="1"/>
</dbReference>
<evidence type="ECO:0000256" key="2">
    <source>
        <dbReference type="ARBA" id="ARBA00022670"/>
    </source>
</evidence>
<dbReference type="InterPro" id="IPR025661">
    <property type="entry name" value="Pept_asp_AS"/>
</dbReference>
<dbReference type="PRINTS" id="PR00705">
    <property type="entry name" value="PAPAIN"/>
</dbReference>
<protein>
    <submittedName>
        <fullName evidence="10">Uncharacterized protein</fullName>
    </submittedName>
</protein>
<evidence type="ECO:0000256" key="3">
    <source>
        <dbReference type="ARBA" id="ARBA00022801"/>
    </source>
</evidence>
<feature type="chain" id="PRO_5047482137" evidence="7">
    <location>
        <begin position="20"/>
        <end position="339"/>
    </location>
</feature>
<dbReference type="InterPro" id="IPR000169">
    <property type="entry name" value="Pept_cys_AS"/>
</dbReference>
<dbReference type="PROSITE" id="PS00640">
    <property type="entry name" value="THIOL_PROTEASE_ASN"/>
    <property type="match status" value="1"/>
</dbReference>
<evidence type="ECO:0000256" key="7">
    <source>
        <dbReference type="SAM" id="SignalP"/>
    </source>
</evidence>
<dbReference type="Pfam" id="PF08246">
    <property type="entry name" value="Inhibitor_I29"/>
    <property type="match status" value="1"/>
</dbReference>
<organism evidence="10 11">
    <name type="scientific">Polyplax serrata</name>
    <name type="common">Common mouse louse</name>
    <dbReference type="NCBI Taxonomy" id="468196"/>
    <lineage>
        <taxon>Eukaryota</taxon>
        <taxon>Metazoa</taxon>
        <taxon>Ecdysozoa</taxon>
        <taxon>Arthropoda</taxon>
        <taxon>Hexapoda</taxon>
        <taxon>Insecta</taxon>
        <taxon>Pterygota</taxon>
        <taxon>Neoptera</taxon>
        <taxon>Paraneoptera</taxon>
        <taxon>Psocodea</taxon>
        <taxon>Troctomorpha</taxon>
        <taxon>Phthiraptera</taxon>
        <taxon>Anoplura</taxon>
        <taxon>Polyplacidae</taxon>
        <taxon>Polyplax</taxon>
    </lineage>
</organism>
<evidence type="ECO:0000313" key="11">
    <source>
        <dbReference type="Proteomes" id="UP001359485"/>
    </source>
</evidence>
<dbReference type="CDD" id="cd02248">
    <property type="entry name" value="Peptidase_C1A"/>
    <property type="match status" value="1"/>
</dbReference>
<accession>A0ABR1BDY6</accession>
<dbReference type="PROSITE" id="PS00139">
    <property type="entry name" value="THIOL_PROTEASE_CYS"/>
    <property type="match status" value="1"/>
</dbReference>
<dbReference type="Pfam" id="PF00112">
    <property type="entry name" value="Peptidase_C1"/>
    <property type="match status" value="1"/>
</dbReference>
<dbReference type="PANTHER" id="PTHR12411">
    <property type="entry name" value="CYSTEINE PROTEASE FAMILY C1-RELATED"/>
    <property type="match status" value="1"/>
</dbReference>
<dbReference type="InterPro" id="IPR038765">
    <property type="entry name" value="Papain-like_cys_pep_sf"/>
</dbReference>
<keyword evidence="11" id="KW-1185">Reference proteome</keyword>
<keyword evidence="3" id="KW-0378">Hydrolase</keyword>
<evidence type="ECO:0000259" key="8">
    <source>
        <dbReference type="SMART" id="SM00645"/>
    </source>
</evidence>
<feature type="domain" description="Cathepsin propeptide inhibitor" evidence="9">
    <location>
        <begin position="40"/>
        <end position="97"/>
    </location>
</feature>